<dbReference type="HOGENOM" id="CLU_160655_4_0_4"/>
<evidence type="ECO:0000256" key="6">
    <source>
        <dbReference type="ARBA" id="ARBA00023274"/>
    </source>
</evidence>
<dbReference type="OrthoDB" id="9807974at2"/>
<gene>
    <name evidence="8" type="primary">rpsT</name>
    <name evidence="10" type="ordered locus">M301_0536</name>
</gene>
<keyword evidence="5 8" id="KW-0689">Ribosomal protein</keyword>
<comment type="similarity">
    <text evidence="2 8">Belongs to the bacterial ribosomal protein bS20 family.</text>
</comment>
<evidence type="ECO:0000256" key="7">
    <source>
        <dbReference type="ARBA" id="ARBA00035136"/>
    </source>
</evidence>
<dbReference type="Pfam" id="PF01649">
    <property type="entry name" value="Ribosomal_S20p"/>
    <property type="match status" value="1"/>
</dbReference>
<reference evidence="10 11" key="2">
    <citation type="journal article" date="2011" name="J. Bacteriol.">
        <title>Genomes of three methylotrophs from a single niche uncover genetic and metabolic divergence of Methylophilaceae.</title>
        <authorList>
            <person name="Lapidus A."/>
            <person name="Clum A."/>
            <person name="Labutti K."/>
            <person name="Kaluzhnaya M.G."/>
            <person name="Lim S."/>
            <person name="Beck D.A."/>
            <person name="Glavina Del Rio T."/>
            <person name="Nolan M."/>
            <person name="Mavromatis K."/>
            <person name="Huntemann M."/>
            <person name="Lucas S."/>
            <person name="Lidstrom M.E."/>
            <person name="Ivanova N."/>
            <person name="Chistoserdova L."/>
        </authorList>
    </citation>
    <scope>NUCLEOTIDE SEQUENCE [LARGE SCALE GENOMIC DNA]</scope>
    <source>
        <strain evidence="10 11">301</strain>
    </source>
</reference>
<reference evidence="11" key="1">
    <citation type="submission" date="2010-05" db="EMBL/GenBank/DDBJ databases">
        <title>Complete sequence of Methylotenera sp. 301.</title>
        <authorList>
            <person name="Lucas S."/>
            <person name="Copeland A."/>
            <person name="Lapidus A."/>
            <person name="Cheng J.-F."/>
            <person name="Bruce D."/>
            <person name="Goodwin L."/>
            <person name="Pitluck S."/>
            <person name="Clum A."/>
            <person name="Land M."/>
            <person name="Hauser L."/>
            <person name="Kyrpides N."/>
            <person name="Ivanova N."/>
            <person name="Chistoservova L."/>
            <person name="Kalyuzhnaya M."/>
            <person name="Woyke T."/>
        </authorList>
    </citation>
    <scope>NUCLEOTIDE SEQUENCE [LARGE SCALE GENOMIC DNA]</scope>
    <source>
        <strain evidence="11">301</strain>
    </source>
</reference>
<dbReference type="SUPFAM" id="SSF46992">
    <property type="entry name" value="Ribosomal protein S20"/>
    <property type="match status" value="1"/>
</dbReference>
<dbReference type="PANTHER" id="PTHR33398">
    <property type="entry name" value="30S RIBOSOMAL PROTEIN S20"/>
    <property type="match status" value="1"/>
</dbReference>
<sequence length="111" mass="11775">MANTAQARKRARQAVKQRAHNASLRSTLRTAIKKIIKAVEAGDKVAATAVYSENVSVIDRIADKNIIHKNKASRHKSRLNAAIKAMSAEAPVAVAAKVKAAPKAKAAPKTA</sequence>
<dbReference type="RefSeq" id="WP_013147236.1">
    <property type="nucleotide sequence ID" value="NC_014207.1"/>
</dbReference>
<keyword evidence="4 8" id="KW-0694">RNA-binding</keyword>
<comment type="function">
    <text evidence="1 8">Binds directly to 16S ribosomal RNA.</text>
</comment>
<dbReference type="InterPro" id="IPR002583">
    <property type="entry name" value="Ribosomal_bS20"/>
</dbReference>
<dbReference type="KEGG" id="meh:M301_0536"/>
<evidence type="ECO:0000256" key="1">
    <source>
        <dbReference type="ARBA" id="ARBA00003134"/>
    </source>
</evidence>
<evidence type="ECO:0000313" key="11">
    <source>
        <dbReference type="Proteomes" id="UP000000383"/>
    </source>
</evidence>
<dbReference type="eggNOG" id="COG0268">
    <property type="taxonomic scope" value="Bacteria"/>
</dbReference>
<evidence type="ECO:0000256" key="5">
    <source>
        <dbReference type="ARBA" id="ARBA00022980"/>
    </source>
</evidence>
<dbReference type="InterPro" id="IPR036510">
    <property type="entry name" value="Ribosomal_bS20_sf"/>
</dbReference>
<dbReference type="GO" id="GO:0070181">
    <property type="term" value="F:small ribosomal subunit rRNA binding"/>
    <property type="evidence" value="ECO:0007669"/>
    <property type="project" value="TreeGrafter"/>
</dbReference>
<keyword evidence="11" id="KW-1185">Reference proteome</keyword>
<dbReference type="GO" id="GO:0015935">
    <property type="term" value="C:small ribosomal subunit"/>
    <property type="evidence" value="ECO:0007669"/>
    <property type="project" value="TreeGrafter"/>
</dbReference>
<keyword evidence="6 8" id="KW-0687">Ribonucleoprotein</keyword>
<dbReference type="AlphaFoldDB" id="D7DMY1"/>
<keyword evidence="3 8" id="KW-0699">rRNA-binding</keyword>
<evidence type="ECO:0000256" key="3">
    <source>
        <dbReference type="ARBA" id="ARBA00022730"/>
    </source>
</evidence>
<protein>
    <recommendedName>
        <fullName evidence="7 8">Small ribosomal subunit protein bS20</fullName>
    </recommendedName>
</protein>
<proteinExistence type="inferred from homology"/>
<dbReference type="Gene3D" id="1.20.58.110">
    <property type="entry name" value="Ribosomal protein S20"/>
    <property type="match status" value="1"/>
</dbReference>
<dbReference type="GO" id="GO:0005829">
    <property type="term" value="C:cytosol"/>
    <property type="evidence" value="ECO:0007669"/>
    <property type="project" value="TreeGrafter"/>
</dbReference>
<evidence type="ECO:0000256" key="4">
    <source>
        <dbReference type="ARBA" id="ARBA00022884"/>
    </source>
</evidence>
<dbReference type="PANTHER" id="PTHR33398:SF1">
    <property type="entry name" value="SMALL RIBOSOMAL SUBUNIT PROTEIN BS20C"/>
    <property type="match status" value="1"/>
</dbReference>
<feature type="region of interest" description="Disordered" evidence="9">
    <location>
        <begin position="1"/>
        <end position="22"/>
    </location>
</feature>
<evidence type="ECO:0000256" key="8">
    <source>
        <dbReference type="HAMAP-Rule" id="MF_00500"/>
    </source>
</evidence>
<dbReference type="STRING" id="666681.M301_0536"/>
<dbReference type="NCBIfam" id="TIGR00029">
    <property type="entry name" value="S20"/>
    <property type="match status" value="1"/>
</dbReference>
<evidence type="ECO:0000313" key="10">
    <source>
        <dbReference type="EMBL" id="ADI28920.1"/>
    </source>
</evidence>
<dbReference type="Proteomes" id="UP000000383">
    <property type="component" value="Chromosome"/>
</dbReference>
<dbReference type="FunFam" id="1.20.58.110:FF:000001">
    <property type="entry name" value="30S ribosomal protein S20"/>
    <property type="match status" value="1"/>
</dbReference>
<dbReference type="GO" id="GO:0006412">
    <property type="term" value="P:translation"/>
    <property type="evidence" value="ECO:0007669"/>
    <property type="project" value="UniProtKB-UniRule"/>
</dbReference>
<dbReference type="HAMAP" id="MF_00500">
    <property type="entry name" value="Ribosomal_bS20"/>
    <property type="match status" value="1"/>
</dbReference>
<dbReference type="EMBL" id="CP002056">
    <property type="protein sequence ID" value="ADI28920.1"/>
    <property type="molecule type" value="Genomic_DNA"/>
</dbReference>
<dbReference type="GO" id="GO:0003735">
    <property type="term" value="F:structural constituent of ribosome"/>
    <property type="evidence" value="ECO:0007669"/>
    <property type="project" value="InterPro"/>
</dbReference>
<organism evidence="10 11">
    <name type="scientific">Methylotenera versatilis (strain 301)</name>
    <dbReference type="NCBI Taxonomy" id="666681"/>
    <lineage>
        <taxon>Bacteria</taxon>
        <taxon>Pseudomonadati</taxon>
        <taxon>Pseudomonadota</taxon>
        <taxon>Betaproteobacteria</taxon>
        <taxon>Nitrosomonadales</taxon>
        <taxon>Methylophilaceae</taxon>
        <taxon>Methylotenera</taxon>
    </lineage>
</organism>
<name>D7DMY1_METV0</name>
<accession>D7DMY1</accession>
<evidence type="ECO:0000256" key="9">
    <source>
        <dbReference type="SAM" id="MobiDB-lite"/>
    </source>
</evidence>
<evidence type="ECO:0000256" key="2">
    <source>
        <dbReference type="ARBA" id="ARBA00007634"/>
    </source>
</evidence>
<feature type="compositionally biased region" description="Basic residues" evidence="9">
    <location>
        <begin position="7"/>
        <end position="19"/>
    </location>
</feature>